<dbReference type="InterPro" id="IPR007273">
    <property type="entry name" value="SCAMP"/>
</dbReference>
<keyword evidence="8" id="KW-0813">Transport</keyword>
<keyword evidence="6 8" id="KW-0472">Membrane</keyword>
<evidence type="ECO:0000256" key="3">
    <source>
        <dbReference type="ARBA" id="ARBA00022692"/>
    </source>
</evidence>
<reference evidence="9" key="2">
    <citation type="submission" date="2021-02" db="EMBL/GenBank/DDBJ databases">
        <authorList>
            <person name="Kimball J.A."/>
            <person name="Haas M.W."/>
            <person name="Macchietto M."/>
            <person name="Kono T."/>
            <person name="Duquette J."/>
            <person name="Shao M."/>
        </authorList>
    </citation>
    <scope>NUCLEOTIDE SEQUENCE</scope>
    <source>
        <tissue evidence="9">Fresh leaf tissue</tissue>
    </source>
</reference>
<evidence type="ECO:0000256" key="1">
    <source>
        <dbReference type="ARBA" id="ARBA00004003"/>
    </source>
</evidence>
<comment type="caution">
    <text evidence="9">The sequence shown here is derived from an EMBL/GenBank/DDBJ whole genome shotgun (WGS) entry which is preliminary data.</text>
</comment>
<dbReference type="GO" id="GO:0005886">
    <property type="term" value="C:plasma membrane"/>
    <property type="evidence" value="ECO:0007669"/>
    <property type="project" value="UniProtKB-SubCell"/>
</dbReference>
<dbReference type="EMBL" id="JAAALK010000282">
    <property type="protein sequence ID" value="KAG8080108.1"/>
    <property type="molecule type" value="Genomic_DNA"/>
</dbReference>
<accession>A0A8J5TE63</accession>
<reference evidence="9" key="1">
    <citation type="journal article" date="2021" name="bioRxiv">
        <title>Whole Genome Assembly and Annotation of Northern Wild Rice, Zizania palustris L., Supports a Whole Genome Duplication in the Zizania Genus.</title>
        <authorList>
            <person name="Haas M."/>
            <person name="Kono T."/>
            <person name="Macchietto M."/>
            <person name="Millas R."/>
            <person name="McGilp L."/>
            <person name="Shao M."/>
            <person name="Duquette J."/>
            <person name="Hirsch C.N."/>
            <person name="Kimball J."/>
        </authorList>
    </citation>
    <scope>NUCLEOTIDE SEQUENCE</scope>
    <source>
        <tissue evidence="9">Fresh leaf tissue</tissue>
    </source>
</reference>
<comment type="caution">
    <text evidence="8">Lacks conserved residue(s) required for the propagation of feature annotation.</text>
</comment>
<sequence length="133" mass="14520">MAGRYDGNPFEETSTLSRSKRAVKLEVSPAMAGARSTCRTDSALKFGLSLPLSVSYSFLCIFCCGSSCGLEESLWHLVLCRGILPAIDLISRNALVGIFYFVGFGLFCLESLLSIWLSSECTCTSVEVERLLK</sequence>
<evidence type="ECO:0000313" key="9">
    <source>
        <dbReference type="EMBL" id="KAG8080108.1"/>
    </source>
</evidence>
<evidence type="ECO:0000256" key="5">
    <source>
        <dbReference type="ARBA" id="ARBA00023054"/>
    </source>
</evidence>
<protein>
    <recommendedName>
        <fullName evidence="8">Secretory carrier-associated membrane protein</fullName>
        <shortName evidence="8">Secretory carrier membrane protein</shortName>
    </recommendedName>
</protein>
<feature type="transmembrane region" description="Helical" evidence="8">
    <location>
        <begin position="94"/>
        <end position="117"/>
    </location>
</feature>
<evidence type="ECO:0000256" key="2">
    <source>
        <dbReference type="ARBA" id="ARBA00010482"/>
    </source>
</evidence>
<dbReference type="GO" id="GO:0030658">
    <property type="term" value="C:transport vesicle membrane"/>
    <property type="evidence" value="ECO:0007669"/>
    <property type="project" value="UniProtKB-SubCell"/>
</dbReference>
<proteinExistence type="inferred from homology"/>
<dbReference type="OrthoDB" id="242866at2759"/>
<dbReference type="Pfam" id="PF04144">
    <property type="entry name" value="SCAMP"/>
    <property type="match status" value="1"/>
</dbReference>
<evidence type="ECO:0000256" key="7">
    <source>
        <dbReference type="ARBA" id="ARBA00023329"/>
    </source>
</evidence>
<keyword evidence="5" id="KW-0175">Coiled coil</keyword>
<organism evidence="9 10">
    <name type="scientific">Zizania palustris</name>
    <name type="common">Northern wild rice</name>
    <dbReference type="NCBI Taxonomy" id="103762"/>
    <lineage>
        <taxon>Eukaryota</taxon>
        <taxon>Viridiplantae</taxon>
        <taxon>Streptophyta</taxon>
        <taxon>Embryophyta</taxon>
        <taxon>Tracheophyta</taxon>
        <taxon>Spermatophyta</taxon>
        <taxon>Magnoliopsida</taxon>
        <taxon>Liliopsida</taxon>
        <taxon>Poales</taxon>
        <taxon>Poaceae</taxon>
        <taxon>BOP clade</taxon>
        <taxon>Oryzoideae</taxon>
        <taxon>Oryzeae</taxon>
        <taxon>Zizaniinae</taxon>
        <taxon>Zizania</taxon>
    </lineage>
</organism>
<keyword evidence="4 8" id="KW-1133">Transmembrane helix</keyword>
<evidence type="ECO:0000256" key="6">
    <source>
        <dbReference type="ARBA" id="ARBA00023136"/>
    </source>
</evidence>
<keyword evidence="7 8" id="KW-0968">Cytoplasmic vesicle</keyword>
<keyword evidence="3 8" id="KW-0812">Transmembrane</keyword>
<keyword evidence="10" id="KW-1185">Reference proteome</keyword>
<comment type="subcellular location">
    <subcellularLocation>
        <location evidence="8">Cell membrane</location>
        <topology evidence="8">Multi-pass membrane protein</topology>
    </subcellularLocation>
    <subcellularLocation>
        <location evidence="8">Cytoplasmic vesicle</location>
        <location evidence="8">Secretory vesicle membrane</location>
        <topology evidence="8">Multi-pass membrane protein</topology>
    </subcellularLocation>
</comment>
<comment type="similarity">
    <text evidence="2 8">Belongs to the SCAMP family.</text>
</comment>
<keyword evidence="8" id="KW-1003">Cell membrane</keyword>
<dbReference type="AlphaFoldDB" id="A0A8J5TE63"/>
<evidence type="ECO:0000313" key="10">
    <source>
        <dbReference type="Proteomes" id="UP000729402"/>
    </source>
</evidence>
<evidence type="ECO:0000256" key="8">
    <source>
        <dbReference type="RuleBase" id="RU363122"/>
    </source>
</evidence>
<evidence type="ECO:0000256" key="4">
    <source>
        <dbReference type="ARBA" id="ARBA00022989"/>
    </source>
</evidence>
<comment type="function">
    <text evidence="1 8">Probably involved in membrane trafficking.</text>
</comment>
<dbReference type="GO" id="GO:0015031">
    <property type="term" value="P:protein transport"/>
    <property type="evidence" value="ECO:0007669"/>
    <property type="project" value="InterPro"/>
</dbReference>
<gene>
    <name evidence="9" type="ORF">GUJ93_ZPchr0007g5643</name>
</gene>
<dbReference type="Proteomes" id="UP000729402">
    <property type="component" value="Unassembled WGS sequence"/>
</dbReference>
<name>A0A8J5TE63_ZIZPA</name>